<organism evidence="13">
    <name type="scientific">uncultured Acetothermia bacterium</name>
    <dbReference type="NCBI Taxonomy" id="236499"/>
    <lineage>
        <taxon>Bacteria</taxon>
        <taxon>Candidatus Bipolaricaulota</taxon>
        <taxon>environmental samples</taxon>
    </lineage>
</organism>
<dbReference type="InterPro" id="IPR000160">
    <property type="entry name" value="GGDEF_dom"/>
</dbReference>
<evidence type="ECO:0000256" key="9">
    <source>
        <dbReference type="ARBA" id="ARBA00022840"/>
    </source>
</evidence>
<feature type="domain" description="GGDEF" evidence="12">
    <location>
        <begin position="526"/>
        <end position="662"/>
    </location>
</feature>
<dbReference type="Pfam" id="PF18211">
    <property type="entry name" value="Csm1_B"/>
    <property type="match status" value="1"/>
</dbReference>
<evidence type="ECO:0000256" key="2">
    <source>
        <dbReference type="ARBA" id="ARBA00014333"/>
    </source>
</evidence>
<dbReference type="PANTHER" id="PTHR36528">
    <property type="entry name" value="CRISPR SYSTEM SINGLE-STRAND-SPECIFIC DEOXYRIBONUCLEASE CAS10/CSM1 (SUBTYPE III-A)"/>
    <property type="match status" value="1"/>
</dbReference>
<reference evidence="13" key="1">
    <citation type="journal article" date="2005" name="Environ. Microbiol.">
        <title>Genetic and functional properties of uncultivated thermophilic crenarchaeotes from a subsurface gold mine as revealed by analysis of genome fragments.</title>
        <authorList>
            <person name="Nunoura T."/>
            <person name="Hirayama H."/>
            <person name="Takami H."/>
            <person name="Oida H."/>
            <person name="Nishi S."/>
            <person name="Shimamura S."/>
            <person name="Suzuki Y."/>
            <person name="Inagaki F."/>
            <person name="Takai K."/>
            <person name="Nealson K.H."/>
            <person name="Horikoshi K."/>
        </authorList>
    </citation>
    <scope>NUCLEOTIDE SEQUENCE</scope>
</reference>
<evidence type="ECO:0000256" key="10">
    <source>
        <dbReference type="ARBA" id="ARBA00023118"/>
    </source>
</evidence>
<dbReference type="GO" id="GO:0016740">
    <property type="term" value="F:transferase activity"/>
    <property type="evidence" value="ECO:0007669"/>
    <property type="project" value="UniProtKB-KW"/>
</dbReference>
<comment type="similarity">
    <text evidence="1">Belongs to the CRISPR-associated Cas10/Csm1 family.</text>
</comment>
<dbReference type="GO" id="GO:0051607">
    <property type="term" value="P:defense response to virus"/>
    <property type="evidence" value="ECO:0007669"/>
    <property type="project" value="UniProtKB-KW"/>
</dbReference>
<accession>H5SNG4</accession>
<reference evidence="13" key="2">
    <citation type="journal article" date="2012" name="PLoS ONE">
        <title>A Deeply Branching Thermophilic Bacterium with an Ancient Acetyl-CoA Pathway Dominates a Subsurface Ecosystem.</title>
        <authorList>
            <person name="Takami H."/>
            <person name="Noguchi H."/>
            <person name="Takaki Y."/>
            <person name="Uchiyama I."/>
            <person name="Toyoda A."/>
            <person name="Nishi S."/>
            <person name="Chee G.-J."/>
            <person name="Arai W."/>
            <person name="Nunoura T."/>
            <person name="Itoh T."/>
            <person name="Hattori M."/>
            <person name="Takai K."/>
        </authorList>
    </citation>
    <scope>NUCLEOTIDE SEQUENCE</scope>
</reference>
<evidence type="ECO:0000313" key="13">
    <source>
        <dbReference type="EMBL" id="BAL57700.1"/>
    </source>
</evidence>
<evidence type="ECO:0000259" key="12">
    <source>
        <dbReference type="PROSITE" id="PS50887"/>
    </source>
</evidence>
<proteinExistence type="inferred from homology"/>
<keyword evidence="5" id="KW-0547">Nucleotide-binding</keyword>
<protein>
    <recommendedName>
        <fullName evidence="2">CRISPR system single-strand-specific deoxyribonuclease Cas10/Csm1 (subtype III-A)</fullName>
    </recommendedName>
    <alternativeName>
        <fullName evidence="11">Cyclic oligoadenylate synthase</fullName>
    </alternativeName>
</protein>
<keyword evidence="9" id="KW-0067">ATP-binding</keyword>
<evidence type="ECO:0000256" key="8">
    <source>
        <dbReference type="ARBA" id="ARBA00022839"/>
    </source>
</evidence>
<dbReference type="AlphaFoldDB" id="H5SNG4"/>
<keyword evidence="4" id="KW-0540">Nuclease</keyword>
<dbReference type="GO" id="GO:0004527">
    <property type="term" value="F:exonuclease activity"/>
    <property type="evidence" value="ECO:0007669"/>
    <property type="project" value="UniProtKB-KW"/>
</dbReference>
<dbReference type="InterPro" id="IPR043128">
    <property type="entry name" value="Rev_trsase/Diguanyl_cyclase"/>
</dbReference>
<dbReference type="CDD" id="cd09680">
    <property type="entry name" value="Cas10_III"/>
    <property type="match status" value="1"/>
</dbReference>
<dbReference type="InterPro" id="IPR041062">
    <property type="entry name" value="Csm1_B"/>
</dbReference>
<sequence length="775" mass="87931">MIWQAALLHDIGKFRERALGAKHDRQARYTHEAHSQEFVLGLKSFVMNDPLWQALKSAVLRHHDPQYHDELLISAADIIAADERAEAEGYLGETTKHTAPLQSLLARLFDGPERLCFPLKPLALDQATIFAQSTNLVNQEVYKHHWLGFHQEAQRLLPQDWQGLFYLIKKYCWCVPSSATRGEEHDISLFDHLRVTAAITACLEAEGCSEDALKQLRSKDSQLRQQPLFLLLKGDISGIQGFIYTITSKGAAKGLRGRSVYLQLLTEAVARWILRRLDLPFVNLLYHGGGHFMLLLPVNAETKLAALRDELTQKVLESHGTDLYVALGVVPLSAEDFDPQRFPGRWQEAFERVKRAKQYRFSELGAEMFQRVFEPQGQANRTCDICQSEDPRGLIPDEDKEKCHFCKSFEDLGSEVAKAQYLMVTELNREEPRGSGYERVLAQFGYAVKFLPEPEMPEAGIRHAMLYRLNDTDFLTEETLSWAEEVRKRGIESSLGYRCLANVTPISSDGKILDFDELAAQSTGIQRLGILRMDVDNLGRIFAEGVPNATISRIATVSSLVQLFFEGWVHRAADEFKDRIYAIYAGGDDLFFVGAWDATVDLAWKIREDFRGFTGNERVTVSAGIAVEEKKFPLYQAARNAGDALEAAKALPGKNAVGYLGKELRWADFARARDLKEKLVELLQGRDGQAVPRGLLTKLSNVYALYEKYKRQNRPKWTIRLIYDVTRLGEAHKDFKDELQAIQMMIGREGLIGFLDVPVRWAQMLTMTREERGRS</sequence>
<dbReference type="GO" id="GO:0005524">
    <property type="term" value="F:ATP binding"/>
    <property type="evidence" value="ECO:0007669"/>
    <property type="project" value="UniProtKB-KW"/>
</dbReference>
<evidence type="ECO:0000256" key="11">
    <source>
        <dbReference type="ARBA" id="ARBA00032922"/>
    </source>
</evidence>
<dbReference type="InterPro" id="IPR054767">
    <property type="entry name" value="Cas10-Cmr2_palm2"/>
</dbReference>
<dbReference type="EMBL" id="AP011782">
    <property type="protein sequence ID" value="BAL57700.1"/>
    <property type="molecule type" value="Genomic_DNA"/>
</dbReference>
<dbReference type="Pfam" id="PF22335">
    <property type="entry name" value="Cas10-Cmr2_palm2"/>
    <property type="match status" value="1"/>
</dbReference>
<keyword evidence="7" id="KW-0378">Hydrolase</keyword>
<evidence type="ECO:0000256" key="5">
    <source>
        <dbReference type="ARBA" id="ARBA00022741"/>
    </source>
</evidence>
<dbReference type="InterPro" id="IPR013408">
    <property type="entry name" value="Cas10/Csm1"/>
</dbReference>
<evidence type="ECO:0000256" key="4">
    <source>
        <dbReference type="ARBA" id="ARBA00022722"/>
    </source>
</evidence>
<dbReference type="SUPFAM" id="SSF109604">
    <property type="entry name" value="HD-domain/PDEase-like"/>
    <property type="match status" value="1"/>
</dbReference>
<keyword evidence="8" id="KW-0269">Exonuclease</keyword>
<dbReference type="PANTHER" id="PTHR36528:SF1">
    <property type="entry name" value="CRISPR SYSTEM SINGLE-STRAND-SPECIFIC DEOXYRIBONUCLEASE CAS10_CSM1 (SUBTYPE III-A)"/>
    <property type="match status" value="1"/>
</dbReference>
<evidence type="ECO:0000256" key="1">
    <source>
        <dbReference type="ARBA" id="ARBA00005700"/>
    </source>
</evidence>
<evidence type="ECO:0000256" key="7">
    <source>
        <dbReference type="ARBA" id="ARBA00022801"/>
    </source>
</evidence>
<dbReference type="GO" id="GO:0004519">
    <property type="term" value="F:endonuclease activity"/>
    <property type="evidence" value="ECO:0007669"/>
    <property type="project" value="UniProtKB-KW"/>
</dbReference>
<keyword evidence="10" id="KW-0051">Antiviral defense</keyword>
<evidence type="ECO:0000256" key="6">
    <source>
        <dbReference type="ARBA" id="ARBA00022759"/>
    </source>
</evidence>
<keyword evidence="3" id="KW-0808">Transferase</keyword>
<gene>
    <name evidence="13" type="ORF">HGMM_F52A12C20</name>
</gene>
<dbReference type="NCBIfam" id="TIGR02578">
    <property type="entry name" value="cas_TM1811_Csm1"/>
    <property type="match status" value="1"/>
</dbReference>
<evidence type="ECO:0000256" key="3">
    <source>
        <dbReference type="ARBA" id="ARBA00022679"/>
    </source>
</evidence>
<keyword evidence="6" id="KW-0255">Endonuclease</keyword>
<dbReference type="Gene3D" id="3.30.70.270">
    <property type="match status" value="1"/>
</dbReference>
<dbReference type="InterPro" id="IPR052117">
    <property type="entry name" value="Cas10/Csm1_subtype-III-A"/>
</dbReference>
<name>H5SNG4_9BACT</name>
<dbReference type="PROSITE" id="PS50887">
    <property type="entry name" value="GGDEF"/>
    <property type="match status" value="1"/>
</dbReference>